<keyword evidence="5" id="KW-1185">Reference proteome</keyword>
<organism evidence="4 5">
    <name type="scientific">Hwanghaeella grinnelliae</name>
    <dbReference type="NCBI Taxonomy" id="2500179"/>
    <lineage>
        <taxon>Bacteria</taxon>
        <taxon>Pseudomonadati</taxon>
        <taxon>Pseudomonadota</taxon>
        <taxon>Alphaproteobacteria</taxon>
        <taxon>Rhodospirillales</taxon>
        <taxon>Rhodospirillaceae</taxon>
        <taxon>Hwanghaeella</taxon>
    </lineage>
</organism>
<dbReference type="InterPro" id="IPR000683">
    <property type="entry name" value="Gfo/Idh/MocA-like_OxRdtase_N"/>
</dbReference>
<dbReference type="Gene3D" id="3.40.50.720">
    <property type="entry name" value="NAD(P)-binding Rossmann-like Domain"/>
    <property type="match status" value="1"/>
</dbReference>
<evidence type="ECO:0000256" key="1">
    <source>
        <dbReference type="ARBA" id="ARBA00023002"/>
    </source>
</evidence>
<dbReference type="AlphaFoldDB" id="A0A437QVM7"/>
<comment type="caution">
    <text evidence="4">The sequence shown here is derived from an EMBL/GenBank/DDBJ whole genome shotgun (WGS) entry which is preliminary data.</text>
</comment>
<dbReference type="GO" id="GO:0016491">
    <property type="term" value="F:oxidoreductase activity"/>
    <property type="evidence" value="ECO:0007669"/>
    <property type="project" value="UniProtKB-KW"/>
</dbReference>
<gene>
    <name evidence="4" type="ORF">EOI86_04535</name>
</gene>
<proteinExistence type="predicted"/>
<dbReference type="InterPro" id="IPR055170">
    <property type="entry name" value="GFO_IDH_MocA-like_dom"/>
</dbReference>
<evidence type="ECO:0000313" key="4">
    <source>
        <dbReference type="EMBL" id="RVU38555.1"/>
    </source>
</evidence>
<dbReference type="EMBL" id="SADE01000001">
    <property type="protein sequence ID" value="RVU38555.1"/>
    <property type="molecule type" value="Genomic_DNA"/>
</dbReference>
<name>A0A437QVM7_9PROT</name>
<dbReference type="InterPro" id="IPR050463">
    <property type="entry name" value="Gfo/Idh/MocA_oxidrdct_glycsds"/>
</dbReference>
<dbReference type="Gene3D" id="3.30.360.10">
    <property type="entry name" value="Dihydrodipicolinate Reductase, domain 2"/>
    <property type="match status" value="1"/>
</dbReference>
<accession>A0A437QVM7</accession>
<evidence type="ECO:0000259" key="3">
    <source>
        <dbReference type="Pfam" id="PF22725"/>
    </source>
</evidence>
<dbReference type="PANTHER" id="PTHR43818:SF11">
    <property type="entry name" value="BCDNA.GH03377"/>
    <property type="match status" value="1"/>
</dbReference>
<feature type="domain" description="Gfo/Idh/MocA-like oxidoreductase N-terminal" evidence="2">
    <location>
        <begin position="16"/>
        <end position="131"/>
    </location>
</feature>
<dbReference type="PANTHER" id="PTHR43818">
    <property type="entry name" value="BCDNA.GH03377"/>
    <property type="match status" value="1"/>
</dbReference>
<dbReference type="Proteomes" id="UP000287447">
    <property type="component" value="Unassembled WGS sequence"/>
</dbReference>
<dbReference type="Pfam" id="PF01408">
    <property type="entry name" value="GFO_IDH_MocA"/>
    <property type="match status" value="1"/>
</dbReference>
<reference evidence="5" key="1">
    <citation type="submission" date="2019-01" db="EMBL/GenBank/DDBJ databases">
        <title>Gri0909 isolated from a small marine red alga.</title>
        <authorList>
            <person name="Kim J."/>
            <person name="Jeong S.E."/>
            <person name="Jeon C.O."/>
        </authorList>
    </citation>
    <scope>NUCLEOTIDE SEQUENCE [LARGE SCALE GENOMIC DNA]</scope>
    <source>
        <strain evidence="5">Gri0909</strain>
    </source>
</reference>
<dbReference type="SUPFAM" id="SSF51735">
    <property type="entry name" value="NAD(P)-binding Rossmann-fold domains"/>
    <property type="match status" value="1"/>
</dbReference>
<feature type="domain" description="GFO/IDH/MocA-like oxidoreductase" evidence="3">
    <location>
        <begin position="142"/>
        <end position="265"/>
    </location>
</feature>
<keyword evidence="1" id="KW-0560">Oxidoreductase</keyword>
<dbReference type="GO" id="GO:0000166">
    <property type="term" value="F:nucleotide binding"/>
    <property type="evidence" value="ECO:0007669"/>
    <property type="project" value="InterPro"/>
</dbReference>
<protein>
    <submittedName>
        <fullName evidence="4">Gfo/Idh/MocA family oxidoreductase</fullName>
    </submittedName>
</protein>
<dbReference type="InterPro" id="IPR036291">
    <property type="entry name" value="NAD(P)-bd_dom_sf"/>
</dbReference>
<dbReference type="Pfam" id="PF22725">
    <property type="entry name" value="GFO_IDH_MocA_C3"/>
    <property type="match status" value="1"/>
</dbReference>
<evidence type="ECO:0000313" key="5">
    <source>
        <dbReference type="Proteomes" id="UP000287447"/>
    </source>
</evidence>
<evidence type="ECO:0000259" key="2">
    <source>
        <dbReference type="Pfam" id="PF01408"/>
    </source>
</evidence>
<sequence>MRPPEGTFPLFPIKPIKVGIIGLGVGERHVVGYRQIDGVEVTAVCDTDPAKLKDVADRQNVADRYTDYRAMLEGAELDALSICSYDDAHADQAVAAFDAGLHVMCEKPIVLNRTDLDRVMRAQADAGTRLASNLILRQSPRFQRVRDMVRAGDFGDLHYMEGDYIHQILWKITEGWRGKMDFYCVTYGGGIHLIDLMRWIAGEEVTEVTAMAAKKVTRDSAFKYPDTMVSLLRFDSDLLAKSTTTFAPQRRQIHTLNVYGTKLSFENANGPARLYSGDQPEDETAFDVPYPGIEKGDLLPDFIAAIREHREPAVSAQDVFQVMNICLTAWESAESGRSITVPNLF</sequence>
<dbReference type="SUPFAM" id="SSF55347">
    <property type="entry name" value="Glyceraldehyde-3-phosphate dehydrogenase-like, C-terminal domain"/>
    <property type="match status" value="1"/>
</dbReference>